<proteinExistence type="predicted"/>
<sequence>MVKTNDSYWTIKTIAKILTGEEKATDSHTVITIKTGNPYIVKAVIEKTVITYNRFKIARTTSTPEWLLCNSISSMDE</sequence>
<dbReference type="RefSeq" id="WP_012148433.1">
    <property type="nucleotide sequence ID" value="NC_009879.1"/>
</dbReference>
<protein>
    <submittedName>
        <fullName evidence="1">Uncharacterized protein</fullName>
    </submittedName>
</protein>
<dbReference type="KEGG" id="rcm:A1E_01445"/>
<evidence type="ECO:0000313" key="2">
    <source>
        <dbReference type="Proteomes" id="UP000007056"/>
    </source>
</evidence>
<evidence type="ECO:0000313" key="1">
    <source>
        <dbReference type="EMBL" id="ABV73234.1"/>
    </source>
</evidence>
<gene>
    <name evidence="1" type="ordered locus">A1E_01445</name>
</gene>
<organism evidence="1 2">
    <name type="scientific">Rickettsia canadensis (strain McKiel)</name>
    <dbReference type="NCBI Taxonomy" id="293613"/>
    <lineage>
        <taxon>Bacteria</taxon>
        <taxon>Pseudomonadati</taxon>
        <taxon>Pseudomonadota</taxon>
        <taxon>Alphaproteobacteria</taxon>
        <taxon>Rickettsiales</taxon>
        <taxon>Rickettsiaceae</taxon>
        <taxon>Rickettsieae</taxon>
        <taxon>Rickettsia</taxon>
        <taxon>belli group</taxon>
    </lineage>
</organism>
<dbReference type="AlphaFoldDB" id="A8EY01"/>
<dbReference type="HOGENOM" id="CLU_2635755_0_0_5"/>
<reference evidence="2" key="1">
    <citation type="submission" date="2007-09" db="EMBL/GenBank/DDBJ databases">
        <title>Complete genome sequence of Rickettsia canadensis.</title>
        <authorList>
            <person name="Madan A."/>
            <person name="Fahey J."/>
            <person name="Helton E."/>
            <person name="Ketteman M."/>
            <person name="Madan A."/>
            <person name="Rodrigues S."/>
            <person name="Sanchez A."/>
            <person name="Whiting M."/>
            <person name="Dasch G."/>
            <person name="Eremeeva M."/>
        </authorList>
    </citation>
    <scope>NUCLEOTIDE SEQUENCE [LARGE SCALE GENOMIC DNA]</scope>
    <source>
        <strain evidence="2">McKiel</strain>
    </source>
</reference>
<dbReference type="Proteomes" id="UP000007056">
    <property type="component" value="Chromosome"/>
</dbReference>
<dbReference type="EMBL" id="CP000409">
    <property type="protein sequence ID" value="ABV73234.1"/>
    <property type="molecule type" value="Genomic_DNA"/>
</dbReference>
<accession>A8EY01</accession>
<name>A8EY01_RICCK</name>